<proteinExistence type="predicted"/>
<reference evidence="1" key="1">
    <citation type="journal article" date="2019" name="bioRxiv">
        <title>The Genome of the Zebra Mussel, Dreissena polymorpha: A Resource for Invasive Species Research.</title>
        <authorList>
            <person name="McCartney M.A."/>
            <person name="Auch B."/>
            <person name="Kono T."/>
            <person name="Mallez S."/>
            <person name="Zhang Y."/>
            <person name="Obille A."/>
            <person name="Becker A."/>
            <person name="Abrahante J.E."/>
            <person name="Garbe J."/>
            <person name="Badalamenti J.P."/>
            <person name="Herman A."/>
            <person name="Mangelson H."/>
            <person name="Liachko I."/>
            <person name="Sullivan S."/>
            <person name="Sone E.D."/>
            <person name="Koren S."/>
            <person name="Silverstein K.A.T."/>
            <person name="Beckman K.B."/>
            <person name="Gohl D.M."/>
        </authorList>
    </citation>
    <scope>NUCLEOTIDE SEQUENCE</scope>
    <source>
        <strain evidence="1">Duluth1</strain>
        <tissue evidence="1">Whole animal</tissue>
    </source>
</reference>
<keyword evidence="2" id="KW-1185">Reference proteome</keyword>
<comment type="caution">
    <text evidence="1">The sequence shown here is derived from an EMBL/GenBank/DDBJ whole genome shotgun (WGS) entry which is preliminary data.</text>
</comment>
<gene>
    <name evidence="1" type="ORF">DPMN_043546</name>
</gene>
<protein>
    <submittedName>
        <fullName evidence="1">Uncharacterized protein</fullName>
    </submittedName>
</protein>
<accession>A0A9D4D2X1</accession>
<dbReference type="EMBL" id="JAIWYP010000011">
    <property type="protein sequence ID" value="KAH3736970.1"/>
    <property type="molecule type" value="Genomic_DNA"/>
</dbReference>
<sequence length="59" mass="6560">MAEILSVSIWTVNPVNNLPKAVMAINMANVSSSLDVRHDTRVFQSPDATMSWYTAPQPR</sequence>
<dbReference type="Proteomes" id="UP000828390">
    <property type="component" value="Unassembled WGS sequence"/>
</dbReference>
<dbReference type="AlphaFoldDB" id="A0A9D4D2X1"/>
<name>A0A9D4D2X1_DREPO</name>
<evidence type="ECO:0000313" key="1">
    <source>
        <dbReference type="EMBL" id="KAH3736970.1"/>
    </source>
</evidence>
<organism evidence="1 2">
    <name type="scientific">Dreissena polymorpha</name>
    <name type="common">Zebra mussel</name>
    <name type="synonym">Mytilus polymorpha</name>
    <dbReference type="NCBI Taxonomy" id="45954"/>
    <lineage>
        <taxon>Eukaryota</taxon>
        <taxon>Metazoa</taxon>
        <taxon>Spiralia</taxon>
        <taxon>Lophotrochozoa</taxon>
        <taxon>Mollusca</taxon>
        <taxon>Bivalvia</taxon>
        <taxon>Autobranchia</taxon>
        <taxon>Heteroconchia</taxon>
        <taxon>Euheterodonta</taxon>
        <taxon>Imparidentia</taxon>
        <taxon>Neoheterodontei</taxon>
        <taxon>Myida</taxon>
        <taxon>Dreissenoidea</taxon>
        <taxon>Dreissenidae</taxon>
        <taxon>Dreissena</taxon>
    </lineage>
</organism>
<reference evidence="1" key="2">
    <citation type="submission" date="2020-11" db="EMBL/GenBank/DDBJ databases">
        <authorList>
            <person name="McCartney M.A."/>
            <person name="Auch B."/>
            <person name="Kono T."/>
            <person name="Mallez S."/>
            <person name="Becker A."/>
            <person name="Gohl D.M."/>
            <person name="Silverstein K.A.T."/>
            <person name="Koren S."/>
            <person name="Bechman K.B."/>
            <person name="Herman A."/>
            <person name="Abrahante J.E."/>
            <person name="Garbe J."/>
        </authorList>
    </citation>
    <scope>NUCLEOTIDE SEQUENCE</scope>
    <source>
        <strain evidence="1">Duluth1</strain>
        <tissue evidence="1">Whole animal</tissue>
    </source>
</reference>
<evidence type="ECO:0000313" key="2">
    <source>
        <dbReference type="Proteomes" id="UP000828390"/>
    </source>
</evidence>